<dbReference type="Proteomes" id="UP000186607">
    <property type="component" value="Unassembled WGS sequence"/>
</dbReference>
<keyword evidence="1" id="KW-0732">Signal</keyword>
<sequence length="255" mass="25468">MAFTRQQQCPMRKLILLSGLSAALLVACGGGGTAPTPPKEDNGGPGNPPPGDARAYAVTGNALYSIVLSGTGQDEKKFDLKVSAPLTDVALDGTELYGVTFSNLVRISLSDGAVSTVGALGAGDINALAADGAGNLYGASTGGQFYKINKTTGQATVVGPLGTLSSGDLAFNAAGQLYGTVRPSLFSADSLARIDPATGKATVIGGTGKTDLFALKFQGSALYALTGSGQVLTLNTATGAATVVRETGLSFTGLQ</sequence>
<evidence type="ECO:0000313" key="2">
    <source>
        <dbReference type="EMBL" id="OLV15713.1"/>
    </source>
</evidence>
<accession>A0A1U7NS13</accession>
<comment type="caution">
    <text evidence="2">The sequence shown here is derived from an EMBL/GenBank/DDBJ whole genome shotgun (WGS) entry which is preliminary data.</text>
</comment>
<reference evidence="2 3" key="1">
    <citation type="submission" date="2017-01" db="EMBL/GenBank/DDBJ databases">
        <title>Genome Analysis of Deinococcus marmoris KOPRI26562.</title>
        <authorList>
            <person name="Kim J.H."/>
            <person name="Oh H.-M."/>
        </authorList>
    </citation>
    <scope>NUCLEOTIDE SEQUENCE [LARGE SCALE GENOMIC DNA]</scope>
    <source>
        <strain evidence="2 3">KOPRI26562</strain>
    </source>
</reference>
<organism evidence="2 3">
    <name type="scientific">Deinococcus marmoris</name>
    <dbReference type="NCBI Taxonomy" id="249408"/>
    <lineage>
        <taxon>Bacteria</taxon>
        <taxon>Thermotogati</taxon>
        <taxon>Deinococcota</taxon>
        <taxon>Deinococci</taxon>
        <taxon>Deinococcales</taxon>
        <taxon>Deinococcaceae</taxon>
        <taxon>Deinococcus</taxon>
    </lineage>
</organism>
<dbReference type="EMBL" id="MSTI01000165">
    <property type="protein sequence ID" value="OLV15713.1"/>
    <property type="molecule type" value="Genomic_DNA"/>
</dbReference>
<protein>
    <recommendedName>
        <fullName evidence="4">DUF4394 domain-containing protein</fullName>
    </recommendedName>
</protein>
<evidence type="ECO:0000313" key="3">
    <source>
        <dbReference type="Proteomes" id="UP000186607"/>
    </source>
</evidence>
<evidence type="ECO:0008006" key="4">
    <source>
        <dbReference type="Google" id="ProtNLM"/>
    </source>
</evidence>
<dbReference type="PROSITE" id="PS51257">
    <property type="entry name" value="PROKAR_LIPOPROTEIN"/>
    <property type="match status" value="1"/>
</dbReference>
<feature type="signal peptide" evidence="1">
    <location>
        <begin position="1"/>
        <end position="29"/>
    </location>
</feature>
<name>A0A1U7NS13_9DEIO</name>
<dbReference type="STRING" id="249408.BOO71_0014044"/>
<feature type="chain" id="PRO_5013115331" description="DUF4394 domain-containing protein" evidence="1">
    <location>
        <begin position="30"/>
        <end position="255"/>
    </location>
</feature>
<keyword evidence="3" id="KW-1185">Reference proteome</keyword>
<dbReference type="SUPFAM" id="SSF101898">
    <property type="entry name" value="NHL repeat"/>
    <property type="match status" value="1"/>
</dbReference>
<dbReference type="Gene3D" id="2.115.10.10">
    <property type="entry name" value="Tachylectin 2"/>
    <property type="match status" value="1"/>
</dbReference>
<dbReference type="AlphaFoldDB" id="A0A1U7NS13"/>
<proteinExistence type="predicted"/>
<evidence type="ECO:0000256" key="1">
    <source>
        <dbReference type="SAM" id="SignalP"/>
    </source>
</evidence>
<gene>
    <name evidence="2" type="ORF">BOO71_0014044</name>
</gene>